<dbReference type="EMBL" id="BAAARV010000075">
    <property type="protein sequence ID" value="GAA2374611.1"/>
    <property type="molecule type" value="Genomic_DNA"/>
</dbReference>
<evidence type="ECO:0000313" key="1">
    <source>
        <dbReference type="EMBL" id="GAA2374611.1"/>
    </source>
</evidence>
<proteinExistence type="predicted"/>
<gene>
    <name evidence="1" type="ORF">GCM10010170_077810</name>
</gene>
<name>A0ABP5UAG0_9ACTN</name>
<keyword evidence="2" id="KW-1185">Reference proteome</keyword>
<dbReference type="RefSeq" id="WP_344617634.1">
    <property type="nucleotide sequence ID" value="NZ_BAAARV010000075.1"/>
</dbReference>
<dbReference type="Proteomes" id="UP001501444">
    <property type="component" value="Unassembled WGS sequence"/>
</dbReference>
<evidence type="ECO:0000313" key="2">
    <source>
        <dbReference type="Proteomes" id="UP001501444"/>
    </source>
</evidence>
<organism evidence="1 2">
    <name type="scientific">Dactylosporangium salmoneum</name>
    <dbReference type="NCBI Taxonomy" id="53361"/>
    <lineage>
        <taxon>Bacteria</taxon>
        <taxon>Bacillati</taxon>
        <taxon>Actinomycetota</taxon>
        <taxon>Actinomycetes</taxon>
        <taxon>Micromonosporales</taxon>
        <taxon>Micromonosporaceae</taxon>
        <taxon>Dactylosporangium</taxon>
    </lineage>
</organism>
<reference evidence="2" key="1">
    <citation type="journal article" date="2019" name="Int. J. Syst. Evol. Microbiol.">
        <title>The Global Catalogue of Microorganisms (GCM) 10K type strain sequencing project: providing services to taxonomists for standard genome sequencing and annotation.</title>
        <authorList>
            <consortium name="The Broad Institute Genomics Platform"/>
            <consortium name="The Broad Institute Genome Sequencing Center for Infectious Disease"/>
            <person name="Wu L."/>
            <person name="Ma J."/>
        </authorList>
    </citation>
    <scope>NUCLEOTIDE SEQUENCE [LARGE SCALE GENOMIC DNA]</scope>
    <source>
        <strain evidence="2">JCM 3272</strain>
    </source>
</reference>
<protein>
    <submittedName>
        <fullName evidence="1">Uncharacterized protein</fullName>
    </submittedName>
</protein>
<sequence length="96" mass="11017">MTLTDLQPVNNQAHQMRQEYSVNTLITHRDTITNQAADAKRCWSTTSTWRGNTRSTVDTVKISDPPTLTYSRNLHTSRARTELGDRPQLVRRLYAS</sequence>
<accession>A0ABP5UAG0</accession>
<comment type="caution">
    <text evidence="1">The sequence shown here is derived from an EMBL/GenBank/DDBJ whole genome shotgun (WGS) entry which is preliminary data.</text>
</comment>